<dbReference type="AlphaFoldDB" id="I4Z2R2"/>
<dbReference type="RefSeq" id="WP_009489381.1">
    <property type="nucleotide sequence ID" value="NZ_CP141048.1"/>
</dbReference>
<dbReference type="Proteomes" id="UP000003947">
    <property type="component" value="Unassembled WGS sequence"/>
</dbReference>
<proteinExistence type="predicted"/>
<organism evidence="1 2">
    <name type="scientific">Microvirga lotononidis</name>
    <dbReference type="NCBI Taxonomy" id="864069"/>
    <lineage>
        <taxon>Bacteria</taxon>
        <taxon>Pseudomonadati</taxon>
        <taxon>Pseudomonadota</taxon>
        <taxon>Alphaproteobacteria</taxon>
        <taxon>Hyphomicrobiales</taxon>
        <taxon>Methylobacteriaceae</taxon>
        <taxon>Microvirga</taxon>
    </lineage>
</organism>
<keyword evidence="2" id="KW-1185">Reference proteome</keyword>
<accession>I4Z2R2</accession>
<gene>
    <name evidence="1" type="ORF">MicloDRAFT_00007540</name>
</gene>
<dbReference type="PATRIC" id="fig|864069.3.peg.838"/>
<evidence type="ECO:0000313" key="1">
    <source>
        <dbReference type="EMBL" id="EIM30504.1"/>
    </source>
</evidence>
<dbReference type="OrthoDB" id="9599985at2"/>
<sequence length="90" mass="9978">MSYNRPDVDFDKDIDINVDADIDLTWDIDFCKDVDVDIYVDSDVDIKGNLTQVNIDAEAYGDNSLVEIDMAVLTTDYLSHASVSVIAAVD</sequence>
<dbReference type="HOGENOM" id="CLU_2437523_0_0_5"/>
<reference evidence="1 2" key="1">
    <citation type="submission" date="2012-02" db="EMBL/GenBank/DDBJ databases">
        <title>Improved High-Quality Draft sequence of Microvirga sp. WSM3557.</title>
        <authorList>
            <consortium name="US DOE Joint Genome Institute"/>
            <person name="Lucas S."/>
            <person name="Han J."/>
            <person name="Lapidus A."/>
            <person name="Cheng J.-F."/>
            <person name="Goodwin L."/>
            <person name="Pitluck S."/>
            <person name="Peters L."/>
            <person name="Zhang X."/>
            <person name="Detter J.C."/>
            <person name="Han C."/>
            <person name="Tapia R."/>
            <person name="Land M."/>
            <person name="Hauser L."/>
            <person name="Kyrpides N."/>
            <person name="Ivanova N."/>
            <person name="Pagani I."/>
            <person name="Brau L."/>
            <person name="Yates R."/>
            <person name="O'Hara G."/>
            <person name="Rui T."/>
            <person name="Howieson J."/>
            <person name="Reeve W."/>
            <person name="Woyke T."/>
        </authorList>
    </citation>
    <scope>NUCLEOTIDE SEQUENCE [LARGE SCALE GENOMIC DNA]</scope>
    <source>
        <strain evidence="1 2">WSM3557</strain>
    </source>
</reference>
<dbReference type="EMBL" id="JH660637">
    <property type="protein sequence ID" value="EIM30504.1"/>
    <property type="molecule type" value="Genomic_DNA"/>
</dbReference>
<evidence type="ECO:0000313" key="2">
    <source>
        <dbReference type="Proteomes" id="UP000003947"/>
    </source>
</evidence>
<name>I4Z2R2_9HYPH</name>
<protein>
    <submittedName>
        <fullName evidence="1">Uncharacterized protein</fullName>
    </submittedName>
</protein>